<keyword evidence="2" id="KW-1185">Reference proteome</keyword>
<protein>
    <recommendedName>
        <fullName evidence="3">DUF2993 domain-containing protein</fullName>
    </recommendedName>
</protein>
<dbReference type="Proteomes" id="UP000565724">
    <property type="component" value="Unassembled WGS sequence"/>
</dbReference>
<dbReference type="RefSeq" id="WP_175347547.1">
    <property type="nucleotide sequence ID" value="NZ_JABMCI010000063.1"/>
</dbReference>
<dbReference type="AlphaFoldDB" id="A0A7Y6A2S3"/>
<evidence type="ECO:0000313" key="2">
    <source>
        <dbReference type="Proteomes" id="UP000565724"/>
    </source>
</evidence>
<name>A0A7Y6A2S3_9CELL</name>
<proteinExistence type="predicted"/>
<gene>
    <name evidence="1" type="ORF">HP550_09995</name>
</gene>
<comment type="caution">
    <text evidence="1">The sequence shown here is derived from an EMBL/GenBank/DDBJ whole genome shotgun (WGS) entry which is preliminary data.</text>
</comment>
<accession>A0A7Y6A2S3</accession>
<organism evidence="1 2">
    <name type="scientific">Cellulomonas humilata</name>
    <dbReference type="NCBI Taxonomy" id="144055"/>
    <lineage>
        <taxon>Bacteria</taxon>
        <taxon>Bacillati</taxon>
        <taxon>Actinomycetota</taxon>
        <taxon>Actinomycetes</taxon>
        <taxon>Micrococcales</taxon>
        <taxon>Cellulomonadaceae</taxon>
        <taxon>Cellulomonas</taxon>
    </lineage>
</organism>
<dbReference type="EMBL" id="JABMCI010000063">
    <property type="protein sequence ID" value="NUU17582.1"/>
    <property type="molecule type" value="Genomic_DNA"/>
</dbReference>
<reference evidence="1 2" key="1">
    <citation type="submission" date="2020-05" db="EMBL/GenBank/DDBJ databases">
        <title>Genome Sequencing of Type Strains.</title>
        <authorList>
            <person name="Lemaire J.F."/>
            <person name="Inderbitzin P."/>
            <person name="Gregorio O.A."/>
            <person name="Collins S.B."/>
            <person name="Wespe N."/>
            <person name="Knight-Connoni V."/>
        </authorList>
    </citation>
    <scope>NUCLEOTIDE SEQUENCE [LARGE SCALE GENOMIC DNA]</scope>
    <source>
        <strain evidence="1 2">ATCC 25174</strain>
    </source>
</reference>
<evidence type="ECO:0000313" key="1">
    <source>
        <dbReference type="EMBL" id="NUU17582.1"/>
    </source>
</evidence>
<evidence type="ECO:0008006" key="3">
    <source>
        <dbReference type="Google" id="ProtNLM"/>
    </source>
</evidence>
<sequence>MRVVWAGRRARIAGVSIAAAAAILVVGGEITVRVVLNDRVERAAQLLGLPDGIQISLAHRPVLPSLAAGRVPLDVTISSSNLDVLTRCLPAASDTELSIEGGEIVARRVVTVRGAEMPVTVTLSPVIDSGTLRLIADDVSVAGLTLPPAAVDGIRSSLPVGELLADGVELGTLLPRGVTLHDVELDDASLRLSLDVPVARAQDPSRVSSSPAGRAANCVAG</sequence>